<dbReference type="Proteomes" id="UP000323917">
    <property type="component" value="Chromosome"/>
</dbReference>
<feature type="transmembrane region" description="Helical" evidence="1">
    <location>
        <begin position="47"/>
        <end position="65"/>
    </location>
</feature>
<keyword evidence="1" id="KW-1133">Transmembrane helix</keyword>
<proteinExistence type="predicted"/>
<sequence>MSTSLNSPAPRREPHLLKFGLKQLFLIVTLAGLFCTLIVLTHGPWPLVILAVTLLLLAHVLGNLIGTRLRDTSQEVRQWRATDPRQVPDHPHSTPEPYEMAKLSLPEETNLANFSQLVRGMRWFLLTGFLIGTLLGGTLLAATIGNRVGWSGWVVGTISSAVLGTWVAFLGVSFTAIARDALRQAHSRQ</sequence>
<evidence type="ECO:0008006" key="4">
    <source>
        <dbReference type="Google" id="ProtNLM"/>
    </source>
</evidence>
<accession>A0A5B9QDJ9</accession>
<dbReference type="EMBL" id="CP042913">
    <property type="protein sequence ID" value="QEG35710.1"/>
    <property type="molecule type" value="Genomic_DNA"/>
</dbReference>
<feature type="transmembrane region" description="Helical" evidence="1">
    <location>
        <begin position="150"/>
        <end position="178"/>
    </location>
</feature>
<protein>
    <recommendedName>
        <fullName evidence="4">Transmembrane protein</fullName>
    </recommendedName>
</protein>
<reference evidence="2 3" key="1">
    <citation type="submission" date="2019-08" db="EMBL/GenBank/DDBJ databases">
        <title>Deep-cultivation of Planctomycetes and their phenomic and genomic characterization uncovers novel biology.</title>
        <authorList>
            <person name="Wiegand S."/>
            <person name="Jogler M."/>
            <person name="Boedeker C."/>
            <person name="Pinto D."/>
            <person name="Vollmers J."/>
            <person name="Rivas-Marin E."/>
            <person name="Kohn T."/>
            <person name="Peeters S.H."/>
            <person name="Heuer A."/>
            <person name="Rast P."/>
            <person name="Oberbeckmann S."/>
            <person name="Bunk B."/>
            <person name="Jeske O."/>
            <person name="Meyerdierks A."/>
            <person name="Storesund J.E."/>
            <person name="Kallscheuer N."/>
            <person name="Luecker S."/>
            <person name="Lage O.M."/>
            <person name="Pohl T."/>
            <person name="Merkel B.J."/>
            <person name="Hornburger P."/>
            <person name="Mueller R.-W."/>
            <person name="Bruemmer F."/>
            <person name="Labrenz M."/>
            <person name="Spormann A.M."/>
            <person name="Op den Camp H."/>
            <person name="Overmann J."/>
            <person name="Amann R."/>
            <person name="Jetten M.S.M."/>
            <person name="Mascher T."/>
            <person name="Medema M.H."/>
            <person name="Devos D.P."/>
            <person name="Kaster A.-K."/>
            <person name="Ovreas L."/>
            <person name="Rohde M."/>
            <person name="Galperin M.Y."/>
            <person name="Jogler C."/>
        </authorList>
    </citation>
    <scope>NUCLEOTIDE SEQUENCE [LARGE SCALE GENOMIC DNA]</scope>
    <source>
        <strain evidence="2 3">Pr1d</strain>
    </source>
</reference>
<gene>
    <name evidence="2" type="ORF">Pr1d_30120</name>
</gene>
<evidence type="ECO:0000256" key="1">
    <source>
        <dbReference type="SAM" id="Phobius"/>
    </source>
</evidence>
<evidence type="ECO:0000313" key="2">
    <source>
        <dbReference type="EMBL" id="QEG35710.1"/>
    </source>
</evidence>
<dbReference type="RefSeq" id="WP_148074193.1">
    <property type="nucleotide sequence ID" value="NZ_CP042913.1"/>
</dbReference>
<dbReference type="OrthoDB" id="276425at2"/>
<feature type="transmembrane region" description="Helical" evidence="1">
    <location>
        <begin position="21"/>
        <end position="41"/>
    </location>
</feature>
<evidence type="ECO:0000313" key="3">
    <source>
        <dbReference type="Proteomes" id="UP000323917"/>
    </source>
</evidence>
<name>A0A5B9QDJ9_9BACT</name>
<keyword evidence="1" id="KW-0812">Transmembrane</keyword>
<organism evidence="2 3">
    <name type="scientific">Bythopirellula goksoeyrii</name>
    <dbReference type="NCBI Taxonomy" id="1400387"/>
    <lineage>
        <taxon>Bacteria</taxon>
        <taxon>Pseudomonadati</taxon>
        <taxon>Planctomycetota</taxon>
        <taxon>Planctomycetia</taxon>
        <taxon>Pirellulales</taxon>
        <taxon>Lacipirellulaceae</taxon>
        <taxon>Bythopirellula</taxon>
    </lineage>
</organism>
<dbReference type="AlphaFoldDB" id="A0A5B9QDJ9"/>
<keyword evidence="3" id="KW-1185">Reference proteome</keyword>
<keyword evidence="1" id="KW-0472">Membrane</keyword>
<feature type="transmembrane region" description="Helical" evidence="1">
    <location>
        <begin position="123"/>
        <end position="144"/>
    </location>
</feature>
<dbReference type="KEGG" id="bgok:Pr1d_30120"/>